<evidence type="ECO:0000313" key="2">
    <source>
        <dbReference type="EMBL" id="MBF8151253.1"/>
    </source>
</evidence>
<feature type="signal peptide" evidence="1">
    <location>
        <begin position="1"/>
        <end position="21"/>
    </location>
</feature>
<name>A0ABS0ELB6_9FLAO</name>
<keyword evidence="1" id="KW-0732">Signal</keyword>
<accession>A0ABS0ELB6</accession>
<sequence length="171" mass="19371">MNLLKNGFIIFLMLVMSMTFAQTKPVTNSSTENVLISKFDQGVHVVAEASNSTIKLKDSLSISFKLYVSHDIGISNYEEQNDLTTEDFEVENIKLSNFNVENEILNKEKYRLVVFKTSVLKPKQKGTFVLEGLNLNVTANIPSTENDEFGRFIMEKVNRTIKTNNVVINVI</sequence>
<evidence type="ECO:0000256" key="1">
    <source>
        <dbReference type="SAM" id="SignalP"/>
    </source>
</evidence>
<gene>
    <name evidence="2" type="ORF">ITJ86_15195</name>
</gene>
<protein>
    <submittedName>
        <fullName evidence="2">BatD family protein</fullName>
    </submittedName>
</protein>
<reference evidence="2 3" key="1">
    <citation type="submission" date="2020-11" db="EMBL/GenBank/DDBJ databases">
        <title>Winogradskyella marina sp. nov., isolated from marine sediment.</title>
        <authorList>
            <person name="Bo J."/>
            <person name="Wang S."/>
            <person name="Song X."/>
            <person name="Du Z."/>
        </authorList>
    </citation>
    <scope>NUCLEOTIDE SEQUENCE [LARGE SCALE GENOMIC DNA]</scope>
    <source>
        <strain evidence="2 3">F6397</strain>
    </source>
</reference>
<dbReference type="EMBL" id="JADOET010000017">
    <property type="protein sequence ID" value="MBF8151253.1"/>
    <property type="molecule type" value="Genomic_DNA"/>
</dbReference>
<evidence type="ECO:0000313" key="3">
    <source>
        <dbReference type="Proteomes" id="UP000611215"/>
    </source>
</evidence>
<keyword evidence="3" id="KW-1185">Reference proteome</keyword>
<dbReference type="RefSeq" id="WP_195872509.1">
    <property type="nucleotide sequence ID" value="NZ_JADOET010000017.1"/>
</dbReference>
<dbReference type="Proteomes" id="UP000611215">
    <property type="component" value="Unassembled WGS sequence"/>
</dbReference>
<comment type="caution">
    <text evidence="2">The sequence shown here is derived from an EMBL/GenBank/DDBJ whole genome shotgun (WGS) entry which is preliminary data.</text>
</comment>
<proteinExistence type="predicted"/>
<organism evidence="2 3">
    <name type="scientific">Winogradskyella marina</name>
    <dbReference type="NCBI Taxonomy" id="2785530"/>
    <lineage>
        <taxon>Bacteria</taxon>
        <taxon>Pseudomonadati</taxon>
        <taxon>Bacteroidota</taxon>
        <taxon>Flavobacteriia</taxon>
        <taxon>Flavobacteriales</taxon>
        <taxon>Flavobacteriaceae</taxon>
        <taxon>Winogradskyella</taxon>
    </lineage>
</organism>
<feature type="chain" id="PRO_5046346762" evidence="1">
    <location>
        <begin position="22"/>
        <end position="171"/>
    </location>
</feature>